<dbReference type="Pfam" id="PF00009">
    <property type="entry name" value="GTP_EFTU"/>
    <property type="match status" value="1"/>
</dbReference>
<evidence type="ECO:0000256" key="6">
    <source>
        <dbReference type="ARBA" id="ARBA00023134"/>
    </source>
</evidence>
<dbReference type="InterPro" id="IPR036925">
    <property type="entry name" value="TIF_IF2_dom3_sf"/>
</dbReference>
<dbReference type="Gene3D" id="3.40.50.10050">
    <property type="entry name" value="Translation initiation factor IF- 2, domain 3"/>
    <property type="match status" value="1"/>
</dbReference>
<dbReference type="GO" id="GO:0003924">
    <property type="term" value="F:GTPase activity"/>
    <property type="evidence" value="ECO:0007669"/>
    <property type="project" value="InterPro"/>
</dbReference>
<sequence>MGYYAVMINEIENKNIKQPVVVVMGHVDHGKSSLLEAIRDDFVICAKESGGITQHIGAYEVMVDDSRITFIDTPGHEAFSAMRQRGAKVADIAILVVDAAEGVKDQTKEAIKFIKTANIPMLVAFNKIDKPGVDVEKVKQQLSQVDVLTESWGGKVLSVKVSAKMKQGIKELLETILLMAEMEELKADLTAKPEGTVIESSLDAKKGAIATLILEKGILKVGDILGTNSAFGKIKRLLNFQNKEIAEVLPGQPCRILGFEIPSVVGEVAHVYESLDKAKDNLIAKIAKVQDKPMQAKTEQENSEIKKIFNVIIKADVHGSLEAVEHVLSSIPCDKVGLNVLRYSVGDITSADVREAESSNGAIFGFRVKIDEATKQFARQKRVKIKTFEVIYEMVQEARQEMLSVLAPETKRIDLSQLKIIAYFKKAKDTQIIGGKVLEGEFTKNTMVEVFRDDEMVGHGRIRSLEREKQEVGKAVKGQEVGMMFSGDVKIEIDDILKIYREEKQKGTL</sequence>
<dbReference type="InterPro" id="IPR053905">
    <property type="entry name" value="EF-G-like_DII"/>
</dbReference>
<dbReference type="EMBL" id="PFEL01000035">
    <property type="protein sequence ID" value="PJE69253.1"/>
    <property type="molecule type" value="Genomic_DNA"/>
</dbReference>
<dbReference type="PANTHER" id="PTHR43381">
    <property type="entry name" value="TRANSLATION INITIATION FACTOR IF-2-RELATED"/>
    <property type="match status" value="1"/>
</dbReference>
<feature type="domain" description="Tr-type G" evidence="9">
    <location>
        <begin position="16"/>
        <end position="186"/>
    </location>
</feature>
<dbReference type="GO" id="GO:0005525">
    <property type="term" value="F:GTP binding"/>
    <property type="evidence" value="ECO:0007669"/>
    <property type="project" value="UniProtKB-KW"/>
</dbReference>
<dbReference type="InterPro" id="IPR000178">
    <property type="entry name" value="TF_IF2_bacterial-like"/>
</dbReference>
<dbReference type="AlphaFoldDB" id="A0A2M8L5Z3"/>
<evidence type="ECO:0000313" key="10">
    <source>
        <dbReference type="EMBL" id="PJE69253.1"/>
    </source>
</evidence>
<dbReference type="Pfam" id="PF11987">
    <property type="entry name" value="IF-2"/>
    <property type="match status" value="1"/>
</dbReference>
<dbReference type="Proteomes" id="UP000229500">
    <property type="component" value="Unassembled WGS sequence"/>
</dbReference>
<evidence type="ECO:0000256" key="4">
    <source>
        <dbReference type="ARBA" id="ARBA00022741"/>
    </source>
</evidence>
<dbReference type="FunFam" id="3.40.50.300:FF:000019">
    <property type="entry name" value="Translation initiation factor IF-2"/>
    <property type="match status" value="1"/>
</dbReference>
<keyword evidence="3 8" id="KW-0396">Initiation factor</keyword>
<dbReference type="InterPro" id="IPR023115">
    <property type="entry name" value="TIF_IF2_dom3"/>
</dbReference>
<comment type="similarity">
    <text evidence="1 8">Belongs to the TRAFAC class translation factor GTPase superfamily. Classic translation factor GTPase family. IF-2 subfamily.</text>
</comment>
<dbReference type="PANTHER" id="PTHR43381:SF5">
    <property type="entry name" value="TR-TYPE G DOMAIN-CONTAINING PROTEIN"/>
    <property type="match status" value="1"/>
</dbReference>
<gene>
    <name evidence="10" type="primary">infB</name>
    <name evidence="10" type="ORF">COU96_00730</name>
</gene>
<evidence type="ECO:0000256" key="3">
    <source>
        <dbReference type="ARBA" id="ARBA00022540"/>
    </source>
</evidence>
<dbReference type="InterPro" id="IPR027417">
    <property type="entry name" value="P-loop_NTPase"/>
</dbReference>
<keyword evidence="4" id="KW-0547">Nucleotide-binding</keyword>
<dbReference type="InterPro" id="IPR005225">
    <property type="entry name" value="Small_GTP-bd"/>
</dbReference>
<dbReference type="NCBIfam" id="TIGR00231">
    <property type="entry name" value="small_GTP"/>
    <property type="match status" value="1"/>
</dbReference>
<dbReference type="PROSITE" id="PS51722">
    <property type="entry name" value="G_TR_2"/>
    <property type="match status" value="1"/>
</dbReference>
<dbReference type="CDD" id="cd01887">
    <property type="entry name" value="IF2_eIF5B"/>
    <property type="match status" value="1"/>
</dbReference>
<evidence type="ECO:0000256" key="5">
    <source>
        <dbReference type="ARBA" id="ARBA00022917"/>
    </source>
</evidence>
<organism evidence="10 11">
    <name type="scientific">Candidatus Shapirobacteria bacterium CG10_big_fil_rev_8_21_14_0_10_38_14</name>
    <dbReference type="NCBI Taxonomy" id="1974483"/>
    <lineage>
        <taxon>Bacteria</taxon>
        <taxon>Candidatus Shapironibacteriota</taxon>
    </lineage>
</organism>
<protein>
    <recommendedName>
        <fullName evidence="2 7">Translation initiation factor IF-2</fullName>
    </recommendedName>
</protein>
<dbReference type="SUPFAM" id="SSF52156">
    <property type="entry name" value="Initiation factor IF2/eIF5b, domain 3"/>
    <property type="match status" value="1"/>
</dbReference>
<evidence type="ECO:0000259" key="9">
    <source>
        <dbReference type="PROSITE" id="PS51722"/>
    </source>
</evidence>
<evidence type="ECO:0000256" key="1">
    <source>
        <dbReference type="ARBA" id="ARBA00007733"/>
    </source>
</evidence>
<dbReference type="SUPFAM" id="SSF52540">
    <property type="entry name" value="P-loop containing nucleoside triphosphate hydrolases"/>
    <property type="match status" value="1"/>
</dbReference>
<dbReference type="Gene3D" id="2.40.30.10">
    <property type="entry name" value="Translation factors"/>
    <property type="match status" value="2"/>
</dbReference>
<dbReference type="NCBIfam" id="TIGR00487">
    <property type="entry name" value="IF-2"/>
    <property type="match status" value="1"/>
</dbReference>
<proteinExistence type="inferred from homology"/>
<dbReference type="GO" id="GO:0003743">
    <property type="term" value="F:translation initiation factor activity"/>
    <property type="evidence" value="ECO:0007669"/>
    <property type="project" value="UniProtKB-UniRule"/>
</dbReference>
<dbReference type="Gene3D" id="3.40.50.300">
    <property type="entry name" value="P-loop containing nucleotide triphosphate hydrolases"/>
    <property type="match status" value="1"/>
</dbReference>
<dbReference type="Pfam" id="PF22042">
    <property type="entry name" value="EF-G_D2"/>
    <property type="match status" value="1"/>
</dbReference>
<reference evidence="11" key="1">
    <citation type="submission" date="2017-09" db="EMBL/GenBank/DDBJ databases">
        <title>Depth-based differentiation of microbial function through sediment-hosted aquifers and enrichment of novel symbionts in the deep terrestrial subsurface.</title>
        <authorList>
            <person name="Probst A.J."/>
            <person name="Ladd B."/>
            <person name="Jarett J.K."/>
            <person name="Geller-Mcgrath D.E."/>
            <person name="Sieber C.M.K."/>
            <person name="Emerson J.B."/>
            <person name="Anantharaman K."/>
            <person name="Thomas B.C."/>
            <person name="Malmstrom R."/>
            <person name="Stieglmeier M."/>
            <person name="Klingl A."/>
            <person name="Woyke T."/>
            <person name="Ryan C.M."/>
            <person name="Banfield J.F."/>
        </authorList>
    </citation>
    <scope>NUCLEOTIDE SEQUENCE [LARGE SCALE GENOMIC DNA]</scope>
</reference>
<evidence type="ECO:0000256" key="8">
    <source>
        <dbReference type="RuleBase" id="RU000644"/>
    </source>
</evidence>
<accession>A0A2M8L5Z3</accession>
<dbReference type="InterPro" id="IPR009000">
    <property type="entry name" value="Transl_B-barrel_sf"/>
</dbReference>
<keyword evidence="5 8" id="KW-0648">Protein biosynthesis</keyword>
<evidence type="ECO:0000313" key="11">
    <source>
        <dbReference type="Proteomes" id="UP000229500"/>
    </source>
</evidence>
<dbReference type="SUPFAM" id="SSF50447">
    <property type="entry name" value="Translation proteins"/>
    <property type="match status" value="2"/>
</dbReference>
<dbReference type="InterPro" id="IPR000795">
    <property type="entry name" value="T_Tr_GTP-bd_dom"/>
</dbReference>
<dbReference type="GO" id="GO:0005737">
    <property type="term" value="C:cytoplasm"/>
    <property type="evidence" value="ECO:0007669"/>
    <property type="project" value="UniProtKB-UniRule"/>
</dbReference>
<dbReference type="FunFam" id="3.40.50.10050:FF:000001">
    <property type="entry name" value="Translation initiation factor IF-2"/>
    <property type="match status" value="1"/>
</dbReference>
<evidence type="ECO:0000256" key="7">
    <source>
        <dbReference type="NCBIfam" id="TIGR00487"/>
    </source>
</evidence>
<comment type="function">
    <text evidence="8">One of the essential components for the initiation of protein synthesis. Protects formylmethionyl-tRNA from spontaneous hydrolysis and promotes its binding to the 30S ribosomal subunits. Also involved in the hydrolysis of GTP during the formation of the 70S ribosomal complex.</text>
</comment>
<evidence type="ECO:0000256" key="2">
    <source>
        <dbReference type="ARBA" id="ARBA00020675"/>
    </source>
</evidence>
<name>A0A2M8L5Z3_9BACT</name>
<dbReference type="InterPro" id="IPR015760">
    <property type="entry name" value="TIF_IF2"/>
</dbReference>
<keyword evidence="6" id="KW-0342">GTP-binding</keyword>
<comment type="caution">
    <text evidence="10">The sequence shown here is derived from an EMBL/GenBank/DDBJ whole genome shotgun (WGS) entry which is preliminary data.</text>
</comment>